<evidence type="ECO:0000256" key="1">
    <source>
        <dbReference type="SAM" id="MobiDB-lite"/>
    </source>
</evidence>
<dbReference type="EMBL" id="BNCP01000094">
    <property type="protein sequence ID" value="GIL93328.1"/>
    <property type="molecule type" value="Genomic_DNA"/>
</dbReference>
<keyword evidence="4" id="KW-1185">Reference proteome</keyword>
<sequence length="264" mass="29673">MGAGASNSRRPPPEPTAADVAALEHPYYRGAQEACYYCLPYDEDVKRRSAVVVLEVGPLGFRMLRPNSTDCLFAYPWGQIHSWAHTDSRFSFRYFDDGQKKVVQYVLYLRDMADLLNHIQIVIDSILSERKSLAIPPDTFVDLVAELEALTSAPSAITSPLELLSTHYTSEYYFWADQGRQLIDAIPSSFDKVEVAVLLHGRLIDQNRFSYVLEGLETQADRDNVWHRITAQKKKVPVGGSARNSAVSTVNSVPYNTTTNQQPE</sequence>
<evidence type="ECO:0000313" key="4">
    <source>
        <dbReference type="Proteomes" id="UP000747110"/>
    </source>
</evidence>
<name>A0A8J4D181_9CHLO</name>
<accession>A0A8J4D181</accession>
<reference evidence="2" key="1">
    <citation type="journal article" date="2021" name="Proc. Natl. Acad. Sci. U.S.A.">
        <title>Three genomes in the algal genus Volvox reveal the fate of a haploid sex-determining region after a transition to homothallism.</title>
        <authorList>
            <person name="Yamamoto K."/>
            <person name="Hamaji T."/>
            <person name="Kawai-Toyooka H."/>
            <person name="Matsuzaki R."/>
            <person name="Takahashi F."/>
            <person name="Nishimura Y."/>
            <person name="Kawachi M."/>
            <person name="Noguchi H."/>
            <person name="Minakuchi Y."/>
            <person name="Umen J.G."/>
            <person name="Toyoda A."/>
            <person name="Nozaki H."/>
        </authorList>
    </citation>
    <scope>NUCLEOTIDE SEQUENCE</scope>
    <source>
        <strain evidence="3">NIES-3785</strain>
        <strain evidence="2">NIES-3786</strain>
    </source>
</reference>
<dbReference type="Proteomes" id="UP000722791">
    <property type="component" value="Unassembled WGS sequence"/>
</dbReference>
<dbReference type="EMBL" id="BNCQ01000097">
    <property type="protein sequence ID" value="GIM17243.1"/>
    <property type="molecule type" value="Genomic_DNA"/>
</dbReference>
<dbReference type="Proteomes" id="UP000747110">
    <property type="component" value="Unassembled WGS sequence"/>
</dbReference>
<protein>
    <submittedName>
        <fullName evidence="2">Uncharacterized protein</fullName>
    </submittedName>
</protein>
<evidence type="ECO:0000313" key="2">
    <source>
        <dbReference type="EMBL" id="GIL93328.1"/>
    </source>
</evidence>
<organism evidence="2 4">
    <name type="scientific">Volvox reticuliferus</name>
    <dbReference type="NCBI Taxonomy" id="1737510"/>
    <lineage>
        <taxon>Eukaryota</taxon>
        <taxon>Viridiplantae</taxon>
        <taxon>Chlorophyta</taxon>
        <taxon>core chlorophytes</taxon>
        <taxon>Chlorophyceae</taxon>
        <taxon>CS clade</taxon>
        <taxon>Chlamydomonadales</taxon>
        <taxon>Volvocaceae</taxon>
        <taxon>Volvox</taxon>
    </lineage>
</organism>
<dbReference type="AlphaFoldDB" id="A0A8J4D181"/>
<comment type="caution">
    <text evidence="2">The sequence shown here is derived from an EMBL/GenBank/DDBJ whole genome shotgun (WGS) entry which is preliminary data.</text>
</comment>
<evidence type="ECO:0000313" key="3">
    <source>
        <dbReference type="EMBL" id="GIM17243.1"/>
    </source>
</evidence>
<dbReference type="OrthoDB" id="538028at2759"/>
<feature type="region of interest" description="Disordered" evidence="1">
    <location>
        <begin position="240"/>
        <end position="264"/>
    </location>
</feature>
<feature type="compositionally biased region" description="Polar residues" evidence="1">
    <location>
        <begin position="242"/>
        <end position="264"/>
    </location>
</feature>
<proteinExistence type="predicted"/>
<gene>
    <name evidence="2" type="ORF">Vretifemale_20739</name>
    <name evidence="3" type="ORF">Vretimale_19749</name>
</gene>